<accession>A0AAV4MKH0</accession>
<organism evidence="1 2">
    <name type="scientific">Caerostris extrusa</name>
    <name type="common">Bark spider</name>
    <name type="synonym">Caerostris bankana</name>
    <dbReference type="NCBI Taxonomy" id="172846"/>
    <lineage>
        <taxon>Eukaryota</taxon>
        <taxon>Metazoa</taxon>
        <taxon>Ecdysozoa</taxon>
        <taxon>Arthropoda</taxon>
        <taxon>Chelicerata</taxon>
        <taxon>Arachnida</taxon>
        <taxon>Araneae</taxon>
        <taxon>Araneomorphae</taxon>
        <taxon>Entelegynae</taxon>
        <taxon>Araneoidea</taxon>
        <taxon>Araneidae</taxon>
        <taxon>Caerostris</taxon>
    </lineage>
</organism>
<proteinExistence type="predicted"/>
<keyword evidence="2" id="KW-1185">Reference proteome</keyword>
<dbReference type="EMBL" id="BPLR01019840">
    <property type="protein sequence ID" value="GIX72363.1"/>
    <property type="molecule type" value="Genomic_DNA"/>
</dbReference>
<gene>
    <name evidence="1" type="ORF">CEXT_436061</name>
</gene>
<reference evidence="1 2" key="1">
    <citation type="submission" date="2021-06" db="EMBL/GenBank/DDBJ databases">
        <title>Caerostris extrusa draft genome.</title>
        <authorList>
            <person name="Kono N."/>
            <person name="Arakawa K."/>
        </authorList>
    </citation>
    <scope>NUCLEOTIDE SEQUENCE [LARGE SCALE GENOMIC DNA]</scope>
</reference>
<evidence type="ECO:0000313" key="1">
    <source>
        <dbReference type="EMBL" id="GIX72363.1"/>
    </source>
</evidence>
<sequence>MGPSDVGGIPYRKDQARLINKGIERQIWDGELGLSQFLKLELKKVRCLHNPNDLGLLVVTTKSYGPISEDTGFVQIHNRYDSPDSQEDSFFCIHNEPLVGEGSTFLQFEVSAKILNEPLTTLLLP</sequence>
<evidence type="ECO:0000313" key="2">
    <source>
        <dbReference type="Proteomes" id="UP001054945"/>
    </source>
</evidence>
<name>A0AAV4MKH0_CAEEX</name>
<comment type="caution">
    <text evidence="1">The sequence shown here is derived from an EMBL/GenBank/DDBJ whole genome shotgun (WGS) entry which is preliminary data.</text>
</comment>
<protein>
    <submittedName>
        <fullName evidence="1">Uncharacterized protein</fullName>
    </submittedName>
</protein>
<dbReference type="AlphaFoldDB" id="A0AAV4MKH0"/>
<dbReference type="Proteomes" id="UP001054945">
    <property type="component" value="Unassembled WGS sequence"/>
</dbReference>